<evidence type="ECO:0000256" key="2">
    <source>
        <dbReference type="SAM" id="Phobius"/>
    </source>
</evidence>
<proteinExistence type="predicted"/>
<gene>
    <name evidence="3" type="ORF">M427DRAFT_221514</name>
</gene>
<feature type="transmembrane region" description="Helical" evidence="2">
    <location>
        <begin position="203"/>
        <end position="222"/>
    </location>
</feature>
<feature type="transmembrane region" description="Helical" evidence="2">
    <location>
        <begin position="869"/>
        <end position="891"/>
    </location>
</feature>
<feature type="transmembrane region" description="Helical" evidence="2">
    <location>
        <begin position="302"/>
        <end position="323"/>
    </location>
</feature>
<feature type="transmembrane region" description="Helical" evidence="2">
    <location>
        <begin position="273"/>
        <end position="290"/>
    </location>
</feature>
<keyword evidence="2" id="KW-0472">Membrane</keyword>
<feature type="transmembrane region" description="Helical" evidence="2">
    <location>
        <begin position="234"/>
        <end position="253"/>
    </location>
</feature>
<feature type="compositionally biased region" description="Basic and acidic residues" evidence="1">
    <location>
        <begin position="743"/>
        <end position="759"/>
    </location>
</feature>
<dbReference type="Proteomes" id="UP000070544">
    <property type="component" value="Unassembled WGS sequence"/>
</dbReference>
<dbReference type="OrthoDB" id="294541at2759"/>
<dbReference type="AlphaFoldDB" id="A0A139AN65"/>
<feature type="region of interest" description="Disordered" evidence="1">
    <location>
        <begin position="568"/>
        <end position="597"/>
    </location>
</feature>
<keyword evidence="2" id="KW-0812">Transmembrane</keyword>
<feature type="transmembrane region" description="Helical" evidence="2">
    <location>
        <begin position="127"/>
        <end position="148"/>
    </location>
</feature>
<dbReference type="PANTHER" id="PTHR16189:SF3">
    <property type="entry name" value="AMINO ACID TRANSPORTER TRANSMEMBRANE DOMAIN-CONTAINING PROTEIN"/>
    <property type="match status" value="1"/>
</dbReference>
<evidence type="ECO:0000313" key="4">
    <source>
        <dbReference type="Proteomes" id="UP000070544"/>
    </source>
</evidence>
<sequence>MGDGSHVAFAASTLGSATVGRTLKRQGTYKRLTTSKTVGIIGGLSLLINSLSGPGLVYVPQLFQQAGWLPALLCFGLFFLMGTIGSLFLVESMQNIPGNRHFQGTVEFATLINFYFENKYLHYLGQFMLYAALQGLNVANIVLTIQQFDKLVMAIFKKDCGIAFSSNVVSVAPTFNSTSPFFCVAQTALDGVTPAPPSPFGNVPMFITLGMVIALCTVFPLGTLNLDDNIWSQIAAVVIAVVIVFQWLIAFFMNGLSNPLPAFGSSIPSAPGLTMTNYAFIVTVPSWINVKQKHVPVSTTLWSATAGATIVYILVGIFGALSLKDVQNLLSALGEIDGTLGTVSNVFGYIFTIAVLMASIPVTCIVARNNLVQNEILSYRIATVFTHVLPWLASIPMQTGSAINTWTNWTGLLFISTANFIIPFLIYLRATSFRDGYENGRALTKHQRNILRSIHESSESIHRYIDRLDRRSKGKSDQPRLQKFFTDVNFEKVLNDGKKVDYGDGWDPDAENGAQNGGSAPEPQSRADSDSTRVNGSSKIAEPLLSGAATGSSRDGYAILAENLTESLANPSESSRFSNSLSRIMDSKPPSLNRGTKTRWRRDILEDVRQPGAGLVPRSVTRRWGASSQQSDTMLEAFENASPVTPTSRVRPTFLRPLTLPVDDPQEESDDDGDLTWSSYGDKEAKEDIADIAKGYMAITSSPAPSERPRGLLDRSAKRSRSLDSVRLSNEDRQSNDGGDGGRSSEDFLVKGESTKDAETASSRKVRFGGPEQESEGTSFLPPGIATQAEGAEDIDESHQQRNPHSDSASSAALLLPPKDKDESESEDEGPDYSLKRSKTIPTNPNFVSPAFQAVPNWWKVTPRTVARAFLGFLSVLIVATTVYSFVLLGLGQNPFGG</sequence>
<protein>
    <recommendedName>
        <fullName evidence="5">Amino acid transporter transmembrane domain-containing protein</fullName>
    </recommendedName>
</protein>
<organism evidence="3 4">
    <name type="scientific">Gonapodya prolifera (strain JEL478)</name>
    <name type="common">Monoblepharis prolifera</name>
    <dbReference type="NCBI Taxonomy" id="1344416"/>
    <lineage>
        <taxon>Eukaryota</taxon>
        <taxon>Fungi</taxon>
        <taxon>Fungi incertae sedis</taxon>
        <taxon>Chytridiomycota</taxon>
        <taxon>Chytridiomycota incertae sedis</taxon>
        <taxon>Monoblepharidomycetes</taxon>
        <taxon>Monoblepharidales</taxon>
        <taxon>Gonapodyaceae</taxon>
        <taxon>Gonapodya</taxon>
    </lineage>
</organism>
<accession>A0A139AN65</accession>
<keyword evidence="2" id="KW-1133">Transmembrane helix</keyword>
<feature type="transmembrane region" description="Helical" evidence="2">
    <location>
        <begin position="38"/>
        <end position="60"/>
    </location>
</feature>
<dbReference type="PANTHER" id="PTHR16189">
    <property type="entry name" value="TRANSMEMBRANE PROTEIN 104-RELATED"/>
    <property type="match status" value="1"/>
</dbReference>
<feature type="region of interest" description="Disordered" evidence="1">
    <location>
        <begin position="659"/>
        <end position="684"/>
    </location>
</feature>
<reference evidence="3 4" key="1">
    <citation type="journal article" date="2015" name="Genome Biol. Evol.">
        <title>Phylogenomic analyses indicate that early fungi evolved digesting cell walls of algal ancestors of land plants.</title>
        <authorList>
            <person name="Chang Y."/>
            <person name="Wang S."/>
            <person name="Sekimoto S."/>
            <person name="Aerts A.L."/>
            <person name="Choi C."/>
            <person name="Clum A."/>
            <person name="LaButti K.M."/>
            <person name="Lindquist E.A."/>
            <person name="Yee Ngan C."/>
            <person name="Ohm R.A."/>
            <person name="Salamov A.A."/>
            <person name="Grigoriev I.V."/>
            <person name="Spatafora J.W."/>
            <person name="Berbee M.L."/>
        </authorList>
    </citation>
    <scope>NUCLEOTIDE SEQUENCE [LARGE SCALE GENOMIC DNA]</scope>
    <source>
        <strain evidence="3 4">JEL478</strain>
    </source>
</reference>
<feature type="transmembrane region" description="Helical" evidence="2">
    <location>
        <begin position="409"/>
        <end position="428"/>
    </location>
</feature>
<feature type="compositionally biased region" description="Basic and acidic residues" evidence="1">
    <location>
        <begin position="707"/>
        <end position="735"/>
    </location>
</feature>
<feature type="transmembrane region" description="Helical" evidence="2">
    <location>
        <begin position="346"/>
        <end position="367"/>
    </location>
</feature>
<evidence type="ECO:0000256" key="1">
    <source>
        <dbReference type="SAM" id="MobiDB-lite"/>
    </source>
</evidence>
<name>A0A139AN65_GONPJ</name>
<feature type="compositionally biased region" description="Low complexity" evidence="1">
    <location>
        <begin position="808"/>
        <end position="817"/>
    </location>
</feature>
<feature type="region of interest" description="Disordered" evidence="1">
    <location>
        <begin position="501"/>
        <end position="552"/>
    </location>
</feature>
<dbReference type="STRING" id="1344416.A0A139AN65"/>
<evidence type="ECO:0000313" key="3">
    <source>
        <dbReference type="EMBL" id="KXS18074.1"/>
    </source>
</evidence>
<dbReference type="EMBL" id="KQ965743">
    <property type="protein sequence ID" value="KXS18074.1"/>
    <property type="molecule type" value="Genomic_DNA"/>
</dbReference>
<evidence type="ECO:0008006" key="5">
    <source>
        <dbReference type="Google" id="ProtNLM"/>
    </source>
</evidence>
<feature type="compositionally biased region" description="Low complexity" evidence="1">
    <location>
        <begin position="572"/>
        <end position="582"/>
    </location>
</feature>
<feature type="transmembrane region" description="Helical" evidence="2">
    <location>
        <begin position="379"/>
        <end position="397"/>
    </location>
</feature>
<feature type="region of interest" description="Disordered" evidence="1">
    <location>
        <begin position="697"/>
        <end position="840"/>
    </location>
</feature>
<feature type="compositionally biased region" description="Acidic residues" evidence="1">
    <location>
        <begin position="664"/>
        <end position="674"/>
    </location>
</feature>
<feature type="transmembrane region" description="Helical" evidence="2">
    <location>
        <begin position="66"/>
        <end position="90"/>
    </location>
</feature>
<keyword evidence="4" id="KW-1185">Reference proteome</keyword>